<evidence type="ECO:0000313" key="4">
    <source>
        <dbReference type="EMBL" id="KAA2240513.1"/>
    </source>
</evidence>
<comment type="caution">
    <text evidence="4">The sequence shown here is derived from an EMBL/GenBank/DDBJ whole genome shotgun (WGS) entry which is preliminary data.</text>
</comment>
<dbReference type="AlphaFoldDB" id="A0A5B2VLS1"/>
<sequence length="130" mass="14944">MKKILIVDDNVQSLLVSQKSLQQWLKTNAPYQCIIDIAHEPATVLLTKDVLSYDIIITDWSMPVMDGLTFITALKENGYKNKIILESGADIQEEEYAHLNMDITYFRKPIDPSEINKFIDAVIRRPYISL</sequence>
<dbReference type="Pfam" id="PF00072">
    <property type="entry name" value="Response_reg"/>
    <property type="match status" value="1"/>
</dbReference>
<dbReference type="PANTHER" id="PTHR44591">
    <property type="entry name" value="STRESS RESPONSE REGULATOR PROTEIN 1"/>
    <property type="match status" value="1"/>
</dbReference>
<dbReference type="Gene3D" id="3.40.50.2300">
    <property type="match status" value="1"/>
</dbReference>
<keyword evidence="5" id="KW-1185">Reference proteome</keyword>
<dbReference type="EMBL" id="VUOC01000004">
    <property type="protein sequence ID" value="KAA2240513.1"/>
    <property type="molecule type" value="Genomic_DNA"/>
</dbReference>
<reference evidence="4 5" key="2">
    <citation type="submission" date="2019-09" db="EMBL/GenBank/DDBJ databases">
        <authorList>
            <person name="Jin C."/>
        </authorList>
    </citation>
    <scope>NUCLEOTIDE SEQUENCE [LARGE SCALE GENOMIC DNA]</scope>
    <source>
        <strain evidence="4 5">BN140078</strain>
    </source>
</reference>
<dbReference type="SMART" id="SM00448">
    <property type="entry name" value="REC"/>
    <property type="match status" value="1"/>
</dbReference>
<dbReference type="RefSeq" id="WP_149841691.1">
    <property type="nucleotide sequence ID" value="NZ_VUOC01000004.1"/>
</dbReference>
<evidence type="ECO:0000313" key="5">
    <source>
        <dbReference type="Proteomes" id="UP000324611"/>
    </source>
</evidence>
<reference evidence="4 5" key="1">
    <citation type="submission" date="2019-09" db="EMBL/GenBank/DDBJ databases">
        <title>Chitinophaga ginsengihumi sp. nov., isolated from soil of ginseng rhizosphere.</title>
        <authorList>
            <person name="Lee J."/>
        </authorList>
    </citation>
    <scope>NUCLEOTIDE SEQUENCE [LARGE SCALE GENOMIC DNA]</scope>
    <source>
        <strain evidence="4 5">BN140078</strain>
    </source>
</reference>
<dbReference type="PROSITE" id="PS50110">
    <property type="entry name" value="RESPONSE_REGULATORY"/>
    <property type="match status" value="1"/>
</dbReference>
<dbReference type="InterPro" id="IPR001789">
    <property type="entry name" value="Sig_transdc_resp-reg_receiver"/>
</dbReference>
<dbReference type="PANTHER" id="PTHR44591:SF3">
    <property type="entry name" value="RESPONSE REGULATORY DOMAIN-CONTAINING PROTEIN"/>
    <property type="match status" value="1"/>
</dbReference>
<organism evidence="4 5">
    <name type="scientific">Chitinophaga agrisoli</name>
    <dbReference type="NCBI Taxonomy" id="2607653"/>
    <lineage>
        <taxon>Bacteria</taxon>
        <taxon>Pseudomonadati</taxon>
        <taxon>Bacteroidota</taxon>
        <taxon>Chitinophagia</taxon>
        <taxon>Chitinophagales</taxon>
        <taxon>Chitinophagaceae</taxon>
        <taxon>Chitinophaga</taxon>
    </lineage>
</organism>
<feature type="modified residue" description="4-aspartylphosphate" evidence="2">
    <location>
        <position position="59"/>
    </location>
</feature>
<feature type="domain" description="Response regulatory" evidence="3">
    <location>
        <begin position="3"/>
        <end position="123"/>
    </location>
</feature>
<dbReference type="SUPFAM" id="SSF52172">
    <property type="entry name" value="CheY-like"/>
    <property type="match status" value="1"/>
</dbReference>
<proteinExistence type="predicted"/>
<keyword evidence="1 2" id="KW-0597">Phosphoprotein</keyword>
<protein>
    <submittedName>
        <fullName evidence="4">Response regulator</fullName>
    </submittedName>
</protein>
<accession>A0A5B2VLS1</accession>
<dbReference type="Proteomes" id="UP000324611">
    <property type="component" value="Unassembled WGS sequence"/>
</dbReference>
<dbReference type="GO" id="GO:0000160">
    <property type="term" value="P:phosphorelay signal transduction system"/>
    <property type="evidence" value="ECO:0007669"/>
    <property type="project" value="InterPro"/>
</dbReference>
<evidence type="ECO:0000256" key="2">
    <source>
        <dbReference type="PROSITE-ProRule" id="PRU00169"/>
    </source>
</evidence>
<dbReference type="InterPro" id="IPR011006">
    <property type="entry name" value="CheY-like_superfamily"/>
</dbReference>
<gene>
    <name evidence="4" type="ORF">F0L74_30645</name>
</gene>
<evidence type="ECO:0000256" key="1">
    <source>
        <dbReference type="ARBA" id="ARBA00022553"/>
    </source>
</evidence>
<name>A0A5B2VLS1_9BACT</name>
<evidence type="ECO:0000259" key="3">
    <source>
        <dbReference type="PROSITE" id="PS50110"/>
    </source>
</evidence>
<dbReference type="InterPro" id="IPR050595">
    <property type="entry name" value="Bact_response_regulator"/>
</dbReference>